<dbReference type="InterPro" id="IPR035952">
    <property type="entry name" value="Rhomboid-like_sf"/>
</dbReference>
<dbReference type="AlphaFoldDB" id="A0A176VZQ0"/>
<organism evidence="9 10">
    <name type="scientific">Marchantia polymorpha subsp. ruderalis</name>
    <dbReference type="NCBI Taxonomy" id="1480154"/>
    <lineage>
        <taxon>Eukaryota</taxon>
        <taxon>Viridiplantae</taxon>
        <taxon>Streptophyta</taxon>
        <taxon>Embryophyta</taxon>
        <taxon>Marchantiophyta</taxon>
        <taxon>Marchantiopsida</taxon>
        <taxon>Marchantiidae</taxon>
        <taxon>Marchantiales</taxon>
        <taxon>Marchantiaceae</taxon>
        <taxon>Marchantia</taxon>
    </lineage>
</organism>
<dbReference type="Proteomes" id="UP000077202">
    <property type="component" value="Unassembled WGS sequence"/>
</dbReference>
<comment type="subcellular location">
    <subcellularLocation>
        <location evidence="1">Membrane</location>
        <topology evidence="1">Multi-pass membrane protein</topology>
    </subcellularLocation>
</comment>
<feature type="domain" description="Peptidase S54 rhomboid" evidence="8">
    <location>
        <begin position="443"/>
        <end position="580"/>
    </location>
</feature>
<dbReference type="GO" id="GO:0031969">
    <property type="term" value="C:chloroplast membrane"/>
    <property type="evidence" value="ECO:0007669"/>
    <property type="project" value="TreeGrafter"/>
</dbReference>
<sequence length="614" mass="65952">MLPQLRDPRSASSSAYEASVAGSTLPPWQRILEEQPRANGAQLPAAGREDKAADHRMPLGSRTCRAAPRDGTAGQPVLPACLRGPAAPALTRSASQSWRRHVMMWSPSGRMTEQSQLGTVFVPKLGEDGLVSSVTSSADFAAAAAVESRRPEGQGDGKSRCRISKEDDEYAIRATDGSSFKRPQVVLDPKPFVLLSRMTSQEDTVSRDQGNTIAHFEIAVALVLCTLKSSRHTDRMASNAVLKWYDLEQQEEEMIAPGNMGALGSNDAVNLLFTWMMGSRSLNCRKSDAVGGWHAVTASRCGLGLFGSGAHLQLRNFLSKSLNHSRSLHSPEQPWKHSPSRIGARGLPYQMSLGILSSNLWSSWYMGPQGQNLSDNMSQIRLAAFGGVSADGSPSPTDDKSQFPRRNLTNFLLGLNILVFIAQAATQGKLLLAGAKVNSLIDKGQFWRLLTPAVLHANVFHLLVNSYSLNSVGPSVEAIAGPKRFVAVYTISALTSTTLSYCLCKSPSVGASGAIFGLVGALAVFLLRHKNMMVGGQRSFKQVGRIIVLNMVLGLSSAGIDNWSHFGGLLGGAAVTWLLGPVYSFETPPGGGKRQLVDRPPISYLISARSTSNR</sequence>
<reference evidence="9" key="1">
    <citation type="submission" date="2016-03" db="EMBL/GenBank/DDBJ databases">
        <title>Mechanisms controlling the formation of the plant cell surface in tip-growing cells are functionally conserved among land plants.</title>
        <authorList>
            <person name="Honkanen S."/>
            <person name="Jones V.A."/>
            <person name="Morieri G."/>
            <person name="Champion C."/>
            <person name="Hetherington A.J."/>
            <person name="Kelly S."/>
            <person name="Saint-Marcoux D."/>
            <person name="Proust H."/>
            <person name="Prescott H."/>
            <person name="Dolan L."/>
        </authorList>
    </citation>
    <scope>NUCLEOTIDE SEQUENCE [LARGE SCALE GENOMIC DNA]</scope>
    <source>
        <tissue evidence="9">Whole gametophyte</tissue>
    </source>
</reference>
<evidence type="ECO:0000259" key="8">
    <source>
        <dbReference type="Pfam" id="PF01694"/>
    </source>
</evidence>
<evidence type="ECO:0000256" key="6">
    <source>
        <dbReference type="SAM" id="MobiDB-lite"/>
    </source>
</evidence>
<dbReference type="SUPFAM" id="SSF144091">
    <property type="entry name" value="Rhomboid-like"/>
    <property type="match status" value="1"/>
</dbReference>
<evidence type="ECO:0000256" key="5">
    <source>
        <dbReference type="ARBA" id="ARBA00023136"/>
    </source>
</evidence>
<keyword evidence="4 7" id="KW-1133">Transmembrane helix</keyword>
<evidence type="ECO:0000256" key="2">
    <source>
        <dbReference type="ARBA" id="ARBA00009045"/>
    </source>
</evidence>
<dbReference type="Pfam" id="PF01694">
    <property type="entry name" value="Rhomboid"/>
    <property type="match status" value="1"/>
</dbReference>
<dbReference type="InterPro" id="IPR050925">
    <property type="entry name" value="Rhomboid_protease_S54"/>
</dbReference>
<accession>A0A176VZQ0</accession>
<comment type="caution">
    <text evidence="9">The sequence shown here is derived from an EMBL/GenBank/DDBJ whole genome shotgun (WGS) entry which is preliminary data.</text>
</comment>
<evidence type="ECO:0000256" key="7">
    <source>
        <dbReference type="SAM" id="Phobius"/>
    </source>
</evidence>
<feature type="compositionally biased region" description="Basic and acidic residues" evidence="6">
    <location>
        <begin position="47"/>
        <end position="56"/>
    </location>
</feature>
<feature type="transmembrane region" description="Helical" evidence="7">
    <location>
        <begin position="509"/>
        <end position="527"/>
    </location>
</feature>
<dbReference type="PANTHER" id="PTHR43731:SF26">
    <property type="entry name" value="RHOMBOID-LIKE PROTEIN 10, CHLOROPLASTIC"/>
    <property type="match status" value="1"/>
</dbReference>
<feature type="region of interest" description="Disordered" evidence="6">
    <location>
        <begin position="1"/>
        <end position="56"/>
    </location>
</feature>
<evidence type="ECO:0000313" key="9">
    <source>
        <dbReference type="EMBL" id="OAE26294.1"/>
    </source>
</evidence>
<keyword evidence="10" id="KW-1185">Reference proteome</keyword>
<dbReference type="FunFam" id="1.20.1540.10:FF:000015">
    <property type="entry name" value="RHOMBOID-like protein 10 chloroplastic"/>
    <property type="match status" value="1"/>
</dbReference>
<name>A0A176VZQ0_MARPO</name>
<comment type="similarity">
    <text evidence="2">Belongs to the peptidase S54 family.</text>
</comment>
<feature type="compositionally biased region" description="Low complexity" evidence="6">
    <location>
        <begin position="10"/>
        <end position="23"/>
    </location>
</feature>
<evidence type="ECO:0000256" key="3">
    <source>
        <dbReference type="ARBA" id="ARBA00022692"/>
    </source>
</evidence>
<gene>
    <name evidence="9" type="ORF">AXG93_3040s1120</name>
</gene>
<protein>
    <recommendedName>
        <fullName evidence="8">Peptidase S54 rhomboid domain-containing protein</fullName>
    </recommendedName>
</protein>
<dbReference type="GO" id="GO:0004252">
    <property type="term" value="F:serine-type endopeptidase activity"/>
    <property type="evidence" value="ECO:0007669"/>
    <property type="project" value="InterPro"/>
</dbReference>
<evidence type="ECO:0000256" key="4">
    <source>
        <dbReference type="ARBA" id="ARBA00022989"/>
    </source>
</evidence>
<keyword evidence="5 7" id="KW-0472">Membrane</keyword>
<dbReference type="InterPro" id="IPR022764">
    <property type="entry name" value="Peptidase_S54_rhomboid_dom"/>
</dbReference>
<evidence type="ECO:0000256" key="1">
    <source>
        <dbReference type="ARBA" id="ARBA00004141"/>
    </source>
</evidence>
<dbReference type="PANTHER" id="PTHR43731">
    <property type="entry name" value="RHOMBOID PROTEASE"/>
    <property type="match status" value="1"/>
</dbReference>
<dbReference type="Gene3D" id="1.20.1540.10">
    <property type="entry name" value="Rhomboid-like"/>
    <property type="match status" value="1"/>
</dbReference>
<proteinExistence type="inferred from homology"/>
<dbReference type="EMBL" id="LVLJ01002195">
    <property type="protein sequence ID" value="OAE26294.1"/>
    <property type="molecule type" value="Genomic_DNA"/>
</dbReference>
<evidence type="ECO:0000313" key="10">
    <source>
        <dbReference type="Proteomes" id="UP000077202"/>
    </source>
</evidence>
<keyword evidence="3 7" id="KW-0812">Transmembrane</keyword>